<proteinExistence type="predicted"/>
<keyword evidence="3" id="KW-1185">Reference proteome</keyword>
<dbReference type="EMBL" id="AP027144">
    <property type="protein sequence ID" value="BDV36436.1"/>
    <property type="molecule type" value="Genomic_DNA"/>
</dbReference>
<accession>A0ABM8EEQ8</accession>
<keyword evidence="2" id="KW-0614">Plasmid</keyword>
<name>A0ABM8EEQ8_9HYPH</name>
<sequence length="72" mass="7609">MSMSSTQASVVAAERQIGRWARPLKRKIKHAAVAALPLSFLPALLAGRGAAEYESTPISRLRGPDAASGARH</sequence>
<protein>
    <submittedName>
        <fullName evidence="2">Uncharacterized protein</fullName>
    </submittedName>
</protein>
<gene>
    <name evidence="2" type="ORF">SS37A_39660</name>
</gene>
<reference evidence="2 3" key="1">
    <citation type="journal article" date="2023" name="Int. J. Syst. Evol. Microbiol.">
        <title>Methylocystis iwaonis sp. nov., a type II methane-oxidizing bacterium from surface soil of a rice paddy field in Japan, and emended description of the genus Methylocystis (ex Whittenbury et al. 1970) Bowman et al. 1993.</title>
        <authorList>
            <person name="Kaise H."/>
            <person name="Sawadogo J.B."/>
            <person name="Alam M.S."/>
            <person name="Ueno C."/>
            <person name="Dianou D."/>
            <person name="Shinjo R."/>
            <person name="Asakawa S."/>
        </authorList>
    </citation>
    <scope>NUCLEOTIDE SEQUENCE [LARGE SCALE GENOMIC DNA]</scope>
    <source>
        <strain evidence="2 3">SS37A-Re</strain>
    </source>
</reference>
<evidence type="ECO:0000313" key="2">
    <source>
        <dbReference type="EMBL" id="BDV36436.1"/>
    </source>
</evidence>
<organism evidence="2 3">
    <name type="scientific">Methylocystis iwaonis</name>
    <dbReference type="NCBI Taxonomy" id="2885079"/>
    <lineage>
        <taxon>Bacteria</taxon>
        <taxon>Pseudomonadati</taxon>
        <taxon>Pseudomonadota</taxon>
        <taxon>Alphaproteobacteria</taxon>
        <taxon>Hyphomicrobiales</taxon>
        <taxon>Methylocystaceae</taxon>
        <taxon>Methylocystis</taxon>
    </lineage>
</organism>
<feature type="region of interest" description="Disordered" evidence="1">
    <location>
        <begin position="51"/>
        <end position="72"/>
    </location>
</feature>
<evidence type="ECO:0000313" key="3">
    <source>
        <dbReference type="Proteomes" id="UP001317629"/>
    </source>
</evidence>
<evidence type="ECO:0000256" key="1">
    <source>
        <dbReference type="SAM" id="MobiDB-lite"/>
    </source>
</evidence>
<geneLocation type="plasmid" evidence="2 3">
    <name>pSS37A-Re-2</name>
</geneLocation>
<dbReference type="Proteomes" id="UP001317629">
    <property type="component" value="Plasmid pSS37A-Re-2"/>
</dbReference>